<keyword evidence="6" id="KW-0808">Transferase</keyword>
<evidence type="ECO:0000256" key="4">
    <source>
        <dbReference type="ARBA" id="ARBA00022605"/>
    </source>
</evidence>
<keyword evidence="5" id="KW-0328">Glycosyltransferase</keyword>
<dbReference type="EMBL" id="BARS01053540">
    <property type="protein sequence ID" value="GAG52229.1"/>
    <property type="molecule type" value="Genomic_DNA"/>
</dbReference>
<sequence>WEERGIQGGEVDKQSQIKLALPKGRLLGDTATLLQRAGWGLGGYHEGMRLYHLKSRKFPNLLAKVFQDRDIPIQVAIGNYDLGICGLDWIEELVVGYPSSALFRVRKLGYGDGALYTVASRSEAATLDELLAKKGIIRIASEYPNLAESFALRNRLRRFSIFPLWGAAEAYPPENADLALVPVMAGEVINHDLAPLSKVLSFSAFLIANRSSWESKDMGELLALI</sequence>
<dbReference type="AlphaFoldDB" id="X0Y8Q5"/>
<comment type="pathway">
    <text evidence="2">Amino-acid biosynthesis; L-histidine biosynthesis; L-histidine from 5-phospho-alpha-D-ribose 1-diphosphate: step 1/9.</text>
</comment>
<evidence type="ECO:0000256" key="2">
    <source>
        <dbReference type="ARBA" id="ARBA00004667"/>
    </source>
</evidence>
<proteinExistence type="predicted"/>
<name>X0Y8Q5_9ZZZZ</name>
<dbReference type="PANTHER" id="PTHR21403:SF8">
    <property type="entry name" value="ATP PHOSPHORIBOSYLTRANSFERASE"/>
    <property type="match status" value="1"/>
</dbReference>
<feature type="non-terminal residue" evidence="9">
    <location>
        <position position="225"/>
    </location>
</feature>
<comment type="caution">
    <text evidence="9">The sequence shown here is derived from an EMBL/GenBank/DDBJ whole genome shotgun (WGS) entry which is preliminary data.</text>
</comment>
<evidence type="ECO:0000313" key="9">
    <source>
        <dbReference type="EMBL" id="GAG52229.1"/>
    </source>
</evidence>
<evidence type="ECO:0000256" key="6">
    <source>
        <dbReference type="ARBA" id="ARBA00022679"/>
    </source>
</evidence>
<dbReference type="PANTHER" id="PTHR21403">
    <property type="entry name" value="ATP PHOSPHORIBOSYLTRANSFERASE ATP-PRTASE"/>
    <property type="match status" value="1"/>
</dbReference>
<dbReference type="GO" id="GO:0000105">
    <property type="term" value="P:L-histidine biosynthetic process"/>
    <property type="evidence" value="ECO:0007669"/>
    <property type="project" value="UniProtKB-UniPathway"/>
</dbReference>
<reference evidence="9" key="1">
    <citation type="journal article" date="2014" name="Front. Microbiol.">
        <title>High frequency of phylogenetically diverse reductive dehalogenase-homologous genes in deep subseafloor sedimentary metagenomes.</title>
        <authorList>
            <person name="Kawai M."/>
            <person name="Futagami T."/>
            <person name="Toyoda A."/>
            <person name="Takaki Y."/>
            <person name="Nishi S."/>
            <person name="Hori S."/>
            <person name="Arai W."/>
            <person name="Tsubouchi T."/>
            <person name="Morono Y."/>
            <person name="Uchiyama I."/>
            <person name="Ito T."/>
            <person name="Fujiyama A."/>
            <person name="Inagaki F."/>
            <person name="Takami H."/>
        </authorList>
    </citation>
    <scope>NUCLEOTIDE SEQUENCE</scope>
    <source>
        <strain evidence="9">Expedition CK06-06</strain>
    </source>
</reference>
<dbReference type="InterPro" id="IPR013820">
    <property type="entry name" value="ATP_PRibTrfase_cat"/>
</dbReference>
<dbReference type="EC" id="2.4.2.17" evidence="3"/>
<dbReference type="Gene3D" id="3.40.190.10">
    <property type="entry name" value="Periplasmic binding protein-like II"/>
    <property type="match status" value="2"/>
</dbReference>
<keyword evidence="7" id="KW-0368">Histidine biosynthesis</keyword>
<evidence type="ECO:0000256" key="1">
    <source>
        <dbReference type="ARBA" id="ARBA00000915"/>
    </source>
</evidence>
<feature type="non-terminal residue" evidence="9">
    <location>
        <position position="1"/>
    </location>
</feature>
<dbReference type="UniPathway" id="UPA00031">
    <property type="reaction ID" value="UER00006"/>
</dbReference>
<gene>
    <name evidence="9" type="ORF">S01H1_79426</name>
</gene>
<dbReference type="GO" id="GO:0003879">
    <property type="term" value="F:ATP phosphoribosyltransferase activity"/>
    <property type="evidence" value="ECO:0007669"/>
    <property type="project" value="UniProtKB-EC"/>
</dbReference>
<protein>
    <recommendedName>
        <fullName evidence="3">ATP phosphoribosyltransferase</fullName>
        <ecNumber evidence="3">2.4.2.17</ecNumber>
    </recommendedName>
</protein>
<organism evidence="9">
    <name type="scientific">marine sediment metagenome</name>
    <dbReference type="NCBI Taxonomy" id="412755"/>
    <lineage>
        <taxon>unclassified sequences</taxon>
        <taxon>metagenomes</taxon>
        <taxon>ecological metagenomes</taxon>
    </lineage>
</organism>
<evidence type="ECO:0000256" key="7">
    <source>
        <dbReference type="ARBA" id="ARBA00023102"/>
    </source>
</evidence>
<evidence type="ECO:0000256" key="5">
    <source>
        <dbReference type="ARBA" id="ARBA00022676"/>
    </source>
</evidence>
<accession>X0Y8Q5</accession>
<dbReference type="Pfam" id="PF01634">
    <property type="entry name" value="HisG"/>
    <property type="match status" value="1"/>
</dbReference>
<dbReference type="InterPro" id="IPR001348">
    <property type="entry name" value="ATP_PRibTrfase_HisG"/>
</dbReference>
<dbReference type="GO" id="GO:0005737">
    <property type="term" value="C:cytoplasm"/>
    <property type="evidence" value="ECO:0007669"/>
    <property type="project" value="InterPro"/>
</dbReference>
<keyword evidence="4" id="KW-0028">Amino-acid biosynthesis</keyword>
<evidence type="ECO:0000259" key="8">
    <source>
        <dbReference type="Pfam" id="PF01634"/>
    </source>
</evidence>
<dbReference type="SUPFAM" id="SSF53850">
    <property type="entry name" value="Periplasmic binding protein-like II"/>
    <property type="match status" value="1"/>
</dbReference>
<dbReference type="NCBIfam" id="TIGR00070">
    <property type="entry name" value="hisG"/>
    <property type="match status" value="1"/>
</dbReference>
<evidence type="ECO:0000256" key="3">
    <source>
        <dbReference type="ARBA" id="ARBA00011946"/>
    </source>
</evidence>
<feature type="domain" description="ATP phosphoribosyltransferase catalytic" evidence="8">
    <location>
        <begin position="68"/>
        <end position="220"/>
    </location>
</feature>
<comment type="catalytic activity">
    <reaction evidence="1">
        <text>1-(5-phospho-beta-D-ribosyl)-ATP + diphosphate = 5-phospho-alpha-D-ribose 1-diphosphate + ATP</text>
        <dbReference type="Rhea" id="RHEA:18473"/>
        <dbReference type="ChEBI" id="CHEBI:30616"/>
        <dbReference type="ChEBI" id="CHEBI:33019"/>
        <dbReference type="ChEBI" id="CHEBI:58017"/>
        <dbReference type="ChEBI" id="CHEBI:73183"/>
        <dbReference type="EC" id="2.4.2.17"/>
    </reaction>
</comment>